<evidence type="ECO:0000259" key="1">
    <source>
        <dbReference type="Pfam" id="PF22938"/>
    </source>
</evidence>
<evidence type="ECO:0000313" key="2">
    <source>
        <dbReference type="EMBL" id="KAK3924610.1"/>
    </source>
</evidence>
<feature type="domain" description="Integrase p58-like C-terminal" evidence="1">
    <location>
        <begin position="418"/>
        <end position="453"/>
    </location>
</feature>
<dbReference type="PANTHER" id="PTHR37984:SF5">
    <property type="entry name" value="PROTEIN NYNRIN-LIKE"/>
    <property type="match status" value="1"/>
</dbReference>
<dbReference type="EMBL" id="JAHWGI010001195">
    <property type="protein sequence ID" value="KAK3924610.1"/>
    <property type="molecule type" value="Genomic_DNA"/>
</dbReference>
<dbReference type="Proteomes" id="UP001219518">
    <property type="component" value="Unassembled WGS sequence"/>
</dbReference>
<reference evidence="2" key="1">
    <citation type="submission" date="2021-07" db="EMBL/GenBank/DDBJ databases">
        <authorList>
            <person name="Catto M.A."/>
            <person name="Jacobson A."/>
            <person name="Kennedy G."/>
            <person name="Labadie P."/>
            <person name="Hunt B.G."/>
            <person name="Srinivasan R."/>
        </authorList>
    </citation>
    <scope>NUCLEOTIDE SEQUENCE</scope>
    <source>
        <strain evidence="2">PL_HMW_Pooled</strain>
        <tissue evidence="2">Head</tissue>
    </source>
</reference>
<sequence length="463" mass="49986">MVYFLVDLGASLTVLKRGLLPDPAPLSSTLAMRNADKTLPLSGLYGPRRVVITFQSVSVPVMVYEGDVHDDCLLGGDFIAAYVQSVDIDGDSMILRDGGVRIPLARVTTPSSAPAAVCARVEVFAGTVVPPRSSLPVPVRVRGCEVLGCRRVGPTLPDSDGLATHAGREGRGRCTIPPEPSAACDLPYLQRQEEEDTTVLCGVEVEIAPVALCKGTYVSPQLLADDGELCLMVHNYTDQPARLPACVARMVISGTSAVNTTAACTPPATPAAPGTPGAPAAPAAPAMPQPLLDLAARTCVPLVMLSLRVAPHATTGVSPAMLMFGRDLSLPSVLARGPLPDQAAPRLPRAEYPAWLQARLRDLHHTVRERADVASWRMKERYDLRARRPHFAVGDAVWFFNPRRHIGRAAKLQSWWMGPFKIMDRLSEVTFRIRDESKPRKKPRVVHADRLAPVVPRVTATCR</sequence>
<name>A0AAE1HNI9_9NEOP</name>
<dbReference type="AlphaFoldDB" id="A0AAE1HNI9"/>
<dbReference type="PANTHER" id="PTHR37984">
    <property type="entry name" value="PROTEIN CBG26694"/>
    <property type="match status" value="1"/>
</dbReference>
<protein>
    <submittedName>
        <fullName evidence="2">Retrovirus-related Pol polyprotein from transposon 412</fullName>
    </submittedName>
</protein>
<comment type="caution">
    <text evidence="2">The sequence shown here is derived from an EMBL/GenBank/DDBJ whole genome shotgun (WGS) entry which is preliminary data.</text>
</comment>
<dbReference type="InterPro" id="IPR050951">
    <property type="entry name" value="Retrovirus_Pol_polyprotein"/>
</dbReference>
<dbReference type="InterPro" id="IPR054465">
    <property type="entry name" value="Integrase_p58-like_C"/>
</dbReference>
<organism evidence="2 3">
    <name type="scientific">Frankliniella fusca</name>
    <dbReference type="NCBI Taxonomy" id="407009"/>
    <lineage>
        <taxon>Eukaryota</taxon>
        <taxon>Metazoa</taxon>
        <taxon>Ecdysozoa</taxon>
        <taxon>Arthropoda</taxon>
        <taxon>Hexapoda</taxon>
        <taxon>Insecta</taxon>
        <taxon>Pterygota</taxon>
        <taxon>Neoptera</taxon>
        <taxon>Paraneoptera</taxon>
        <taxon>Thysanoptera</taxon>
        <taxon>Terebrantia</taxon>
        <taxon>Thripoidea</taxon>
        <taxon>Thripidae</taxon>
        <taxon>Frankliniella</taxon>
    </lineage>
</organism>
<keyword evidence="3" id="KW-1185">Reference proteome</keyword>
<evidence type="ECO:0000313" key="3">
    <source>
        <dbReference type="Proteomes" id="UP001219518"/>
    </source>
</evidence>
<reference evidence="2" key="2">
    <citation type="journal article" date="2023" name="BMC Genomics">
        <title>Pest status, molecular evolution, and epigenetic factors derived from the genome assembly of Frankliniella fusca, a thysanopteran phytovirus vector.</title>
        <authorList>
            <person name="Catto M.A."/>
            <person name="Labadie P.E."/>
            <person name="Jacobson A.L."/>
            <person name="Kennedy G.G."/>
            <person name="Srinivasan R."/>
            <person name="Hunt B.G."/>
        </authorList>
    </citation>
    <scope>NUCLEOTIDE SEQUENCE</scope>
    <source>
        <strain evidence="2">PL_HMW_Pooled</strain>
    </source>
</reference>
<accession>A0AAE1HNI9</accession>
<dbReference type="Pfam" id="PF22938">
    <property type="entry name" value="Integrase_p58_C"/>
    <property type="match status" value="1"/>
</dbReference>
<proteinExistence type="predicted"/>
<gene>
    <name evidence="2" type="ORF">KUF71_012743</name>
</gene>